<keyword evidence="2" id="KW-1185">Reference proteome</keyword>
<dbReference type="RefSeq" id="WP_264814000.1">
    <property type="nucleotide sequence ID" value="NZ_BAPV01000002.1"/>
</dbReference>
<evidence type="ECO:0000313" key="2">
    <source>
        <dbReference type="Proteomes" id="UP001062776"/>
    </source>
</evidence>
<name>A0ABQ0PWC7_9PROT</name>
<comment type="caution">
    <text evidence="1">The sequence shown here is derived from an EMBL/GenBank/DDBJ whole genome shotgun (WGS) entry which is preliminary data.</text>
</comment>
<reference evidence="1" key="1">
    <citation type="submission" date="2013-04" db="EMBL/GenBank/DDBJ databases">
        <title>The genome sequencing project of 58 acetic acid bacteria.</title>
        <authorList>
            <person name="Okamoto-Kainuma A."/>
            <person name="Ishikawa M."/>
            <person name="Umino S."/>
            <person name="Koizumi Y."/>
            <person name="Shiwa Y."/>
            <person name="Yoshikawa H."/>
            <person name="Matsutani M."/>
            <person name="Matsushita K."/>
        </authorList>
    </citation>
    <scope>NUCLEOTIDE SEQUENCE</scope>
    <source>
        <strain evidence="1">NRIC 0535</strain>
    </source>
</reference>
<dbReference type="InterPro" id="IPR029044">
    <property type="entry name" value="Nucleotide-diphossugar_trans"/>
</dbReference>
<protein>
    <submittedName>
        <fullName evidence="1">Glycosyltransferase</fullName>
    </submittedName>
</protein>
<evidence type="ECO:0000313" key="1">
    <source>
        <dbReference type="EMBL" id="GBQ83205.1"/>
    </source>
</evidence>
<organism evidence="1 2">
    <name type="scientific">Asaia krungthepensis NRIC 0535</name>
    <dbReference type="NCBI Taxonomy" id="1307925"/>
    <lineage>
        <taxon>Bacteria</taxon>
        <taxon>Pseudomonadati</taxon>
        <taxon>Pseudomonadota</taxon>
        <taxon>Alphaproteobacteria</taxon>
        <taxon>Acetobacterales</taxon>
        <taxon>Acetobacteraceae</taxon>
        <taxon>Asaia</taxon>
    </lineage>
</organism>
<accession>A0ABQ0PWC7</accession>
<dbReference type="SUPFAM" id="SSF53756">
    <property type="entry name" value="UDP-Glycosyltransferase/glycogen phosphorylase"/>
    <property type="match status" value="1"/>
</dbReference>
<gene>
    <name evidence="1" type="ORF">AA0535_0187</name>
</gene>
<proteinExistence type="predicted"/>
<dbReference type="SUPFAM" id="SSF53448">
    <property type="entry name" value="Nucleotide-diphospho-sugar transferases"/>
    <property type="match status" value="1"/>
</dbReference>
<dbReference type="EMBL" id="BAPV01000002">
    <property type="protein sequence ID" value="GBQ83205.1"/>
    <property type="molecule type" value="Genomic_DNA"/>
</dbReference>
<dbReference type="Gene3D" id="3.40.50.2000">
    <property type="entry name" value="Glycogen Phosphorylase B"/>
    <property type="match status" value="1"/>
</dbReference>
<sequence length="997" mass="110845">MTLTVDILTAFGPGDEPRAHTPLWAVFDPDWYRARYRDAVIEMAGSLPDDRGLYEFWLHNGARYAHSPNRYFDEIWYRRAHFDVENGIRMGVFDSGFQHYCETGHRGRSCHWLFSESDYFSLNPDLTPSMVRDMGFANGFDHYLNLGQTERRVSSAFFSPDIMRRELQQRRLGGDLAEGEFTRFILSRDIGTIRTSWYFDPVWYLETYQDAVAQIERGEYASALHHYLSNDNPTGYLPHPYFDEAYYLGRYDDVAGQIANRVLRNGYEHFVRFGLFEGRSPAPGVELPPYALAGGPPDWQSISSNAFIDHIRREGEEAETLTIAPPSLGQLAHLQALRAETLLPLLARSPLDFRYIGQPELSVIVTAPAIFPDLLQTLVSLHESGVGDMQVIVLDDAGRDNPMPIERYSYGVEVVPQLEGGLQQGWLRAVAQVAAPRVLMIEAGACLFLGALSDAVHAFAEQDVIAVAPQALGFDLRVMEAGLTVARDGACFPAGAGAAAFSESVNFARACDGVSGGAILCRTDTLRLVPVPAHGVETLRARQHIWAALSLALRKTQRGARMLYVPGFVLRVPDREPVSEALLRQEMPVLRQSFSDLLRGNPPHRPSDAAAIHRPVRWGRRVLVLGRKPDAAARGEEIDRVMALGRYFVEQGMQASFFLLDGGQEGESRPGADPLRTLLPELCEYRRGTKAALETLIGQRRRGFDVIWIMGGNTLNAVFPILHDHAASLPDEGFILDLRRIEALQRRQDAQAPTINQPPVDEKTFDDALAAEIANAWFCQDLVVQNAAQAEILEKAGLNGLRILGDDLPVNQGAPYEQRHDLVFAAGPATQPGYSLKFLKWFVRDVMSRVNARMPQRVRLFLACDDTRSRELSMITHHQNVASLVEGQVGLANLSATCRLMIAPDERPGFVSLARQQAGGAGLPVVIGGEHGFPGARAVTLDPGQFAEAIISLYQDQETWQRLSDEAMQQARAMSQTYRETLAGLLGQSMVKEEMRD</sequence>
<dbReference type="Proteomes" id="UP001062776">
    <property type="component" value="Unassembled WGS sequence"/>
</dbReference>